<evidence type="ECO:0000313" key="2">
    <source>
        <dbReference type="EMBL" id="KAJ6038442.1"/>
    </source>
</evidence>
<reference evidence="2" key="1">
    <citation type="journal article" date="2023" name="IMA Fungus">
        <title>Comparative genomic study of the Penicillium genus elucidates a diverse pangenome and 15 lateral gene transfer events.</title>
        <authorList>
            <person name="Petersen C."/>
            <person name="Sorensen T."/>
            <person name="Nielsen M.R."/>
            <person name="Sondergaard T.E."/>
            <person name="Sorensen J.L."/>
            <person name="Fitzpatrick D.A."/>
            <person name="Frisvad J.C."/>
            <person name="Nielsen K.L."/>
        </authorList>
    </citation>
    <scope>NUCLEOTIDE SEQUENCE</scope>
    <source>
        <strain evidence="2">IBT 15450</strain>
    </source>
</reference>
<dbReference type="Proteomes" id="UP001219568">
    <property type="component" value="Unassembled WGS sequence"/>
</dbReference>
<gene>
    <name evidence="2" type="ORF">N7460_008213</name>
</gene>
<organism evidence="2 3">
    <name type="scientific">Penicillium canescens</name>
    <dbReference type="NCBI Taxonomy" id="5083"/>
    <lineage>
        <taxon>Eukaryota</taxon>
        <taxon>Fungi</taxon>
        <taxon>Dikarya</taxon>
        <taxon>Ascomycota</taxon>
        <taxon>Pezizomycotina</taxon>
        <taxon>Eurotiomycetes</taxon>
        <taxon>Eurotiomycetidae</taxon>
        <taxon>Eurotiales</taxon>
        <taxon>Aspergillaceae</taxon>
        <taxon>Penicillium</taxon>
    </lineage>
</organism>
<dbReference type="EMBL" id="JAQJZL010000009">
    <property type="protein sequence ID" value="KAJ6038442.1"/>
    <property type="molecule type" value="Genomic_DNA"/>
</dbReference>
<dbReference type="AlphaFoldDB" id="A0AAD6I9F7"/>
<proteinExistence type="predicted"/>
<evidence type="ECO:0000256" key="1">
    <source>
        <dbReference type="SAM" id="Phobius"/>
    </source>
</evidence>
<reference evidence="2" key="2">
    <citation type="submission" date="2023-01" db="EMBL/GenBank/DDBJ databases">
        <authorList>
            <person name="Petersen C."/>
        </authorList>
    </citation>
    <scope>NUCLEOTIDE SEQUENCE</scope>
    <source>
        <strain evidence="2">IBT 15450</strain>
    </source>
</reference>
<keyword evidence="1" id="KW-1133">Transmembrane helix</keyword>
<sequence>MIAKSKVAPEMLPNIIPTTWLDKARDARELSIVNSATAVFVAIVGIVLVSSTSWLLVTVLDVLKSKSSD</sequence>
<accession>A0AAD6I9F7</accession>
<protein>
    <submittedName>
        <fullName evidence="2">Uncharacterized protein</fullName>
    </submittedName>
</protein>
<feature type="transmembrane region" description="Helical" evidence="1">
    <location>
        <begin position="38"/>
        <end position="63"/>
    </location>
</feature>
<name>A0AAD6I9F7_PENCN</name>
<evidence type="ECO:0000313" key="3">
    <source>
        <dbReference type="Proteomes" id="UP001219568"/>
    </source>
</evidence>
<keyword evidence="1" id="KW-0472">Membrane</keyword>
<comment type="caution">
    <text evidence="2">The sequence shown here is derived from an EMBL/GenBank/DDBJ whole genome shotgun (WGS) entry which is preliminary data.</text>
</comment>
<keyword evidence="3" id="KW-1185">Reference proteome</keyword>
<keyword evidence="1" id="KW-0812">Transmembrane</keyword>